<reference evidence="10 11" key="1">
    <citation type="journal article" date="2021" name="Commun. Biol.">
        <title>The genome of Shorea leprosula (Dipterocarpaceae) highlights the ecological relevance of drought in aseasonal tropical rainforests.</title>
        <authorList>
            <person name="Ng K.K.S."/>
            <person name="Kobayashi M.J."/>
            <person name="Fawcett J.A."/>
            <person name="Hatakeyama M."/>
            <person name="Paape T."/>
            <person name="Ng C.H."/>
            <person name="Ang C.C."/>
            <person name="Tnah L.H."/>
            <person name="Lee C.T."/>
            <person name="Nishiyama T."/>
            <person name="Sese J."/>
            <person name="O'Brien M.J."/>
            <person name="Copetti D."/>
            <person name="Mohd Noor M.I."/>
            <person name="Ong R.C."/>
            <person name="Putra M."/>
            <person name="Sireger I.Z."/>
            <person name="Indrioko S."/>
            <person name="Kosugi Y."/>
            <person name="Izuno A."/>
            <person name="Isagi Y."/>
            <person name="Lee S.L."/>
            <person name="Shimizu K.K."/>
        </authorList>
    </citation>
    <scope>NUCLEOTIDE SEQUENCE [LARGE SCALE GENOMIC DNA]</scope>
    <source>
        <strain evidence="10">214</strain>
    </source>
</reference>
<keyword evidence="4" id="KW-0479">Metal-binding</keyword>
<dbReference type="Proteomes" id="UP001054252">
    <property type="component" value="Unassembled WGS sequence"/>
</dbReference>
<sequence>MSAQVLATSTSPQNATSGNKGRPTASYDPCVWGDHFLSHSSKFMKIDDATTQQEYEQLKEEIKRILNDTNSDHLKKLYLIDAVQRLGVDYHFEREIEDALEKIHHDGVDCSDLYNIALWFRVLRQQGINVPSDVFKKFMNENGKFKADLVNDVPGMLSLYEAAHLALPDEDILDEAIAFTTSNLESISTQVSTQLAEQISRALNRPIRKNLPRLEARHHISLYSKDDRFDSNNGQLLRFAKLDFNLLQAFLRKELSSITEWWKKLDFTAKLPFARDRLVECYFWAMDVYFEPKYSVARIFLTKVLILTSVMDDIYDNYGTYDELQLLTKCIERWNVAVIDQLPEYMKLYYQALLDIYSEMEEEVAKEGRSYVVQHAKESIKRVAKAYLVESKWREEGYVPPLEEYMKNALISSSYPMVATNSYVGMGNVASKEAFEWIFNNPKILMASAIICRLMDDIVTHQFERERGHASSAVECYIKEHGVSREETVKIFRKEIADAWKVINEGCMKPTAFPMPLLTRILNLTRTMDVMYKDDDAYTKSYLLKDTIASLLVDPVIV</sequence>
<dbReference type="InterPro" id="IPR008949">
    <property type="entry name" value="Isoprenoid_synthase_dom_sf"/>
</dbReference>
<comment type="cofactor">
    <cofactor evidence="1">
        <name>Mg(2+)</name>
        <dbReference type="ChEBI" id="CHEBI:18420"/>
    </cofactor>
</comment>
<dbReference type="Gene3D" id="1.10.600.10">
    <property type="entry name" value="Farnesyl Diphosphate Synthase"/>
    <property type="match status" value="1"/>
</dbReference>
<dbReference type="InterPro" id="IPR050148">
    <property type="entry name" value="Terpene_synthase-like"/>
</dbReference>
<dbReference type="InterPro" id="IPR005630">
    <property type="entry name" value="Terpene_synthase_metal-bd"/>
</dbReference>
<protein>
    <recommendedName>
        <fullName evidence="3">(+)-delta-cadinene synthase</fullName>
        <ecNumber evidence="3">4.2.3.13</ecNumber>
    </recommendedName>
</protein>
<evidence type="ECO:0000256" key="5">
    <source>
        <dbReference type="ARBA" id="ARBA00022842"/>
    </source>
</evidence>
<dbReference type="InterPro" id="IPR034741">
    <property type="entry name" value="Terpene_cyclase-like_1_C"/>
</dbReference>
<evidence type="ECO:0000259" key="9">
    <source>
        <dbReference type="Pfam" id="PF03936"/>
    </source>
</evidence>
<evidence type="ECO:0000313" key="11">
    <source>
        <dbReference type="Proteomes" id="UP001054252"/>
    </source>
</evidence>
<comment type="caution">
    <text evidence="10">The sequence shown here is derived from an EMBL/GenBank/DDBJ whole genome shotgun (WGS) entry which is preliminary data.</text>
</comment>
<dbReference type="SUPFAM" id="SSF48239">
    <property type="entry name" value="Terpenoid cyclases/Protein prenyltransferases"/>
    <property type="match status" value="1"/>
</dbReference>
<organism evidence="10 11">
    <name type="scientific">Rubroshorea leprosula</name>
    <dbReference type="NCBI Taxonomy" id="152421"/>
    <lineage>
        <taxon>Eukaryota</taxon>
        <taxon>Viridiplantae</taxon>
        <taxon>Streptophyta</taxon>
        <taxon>Embryophyta</taxon>
        <taxon>Tracheophyta</taxon>
        <taxon>Spermatophyta</taxon>
        <taxon>Magnoliopsida</taxon>
        <taxon>eudicotyledons</taxon>
        <taxon>Gunneridae</taxon>
        <taxon>Pentapetalae</taxon>
        <taxon>rosids</taxon>
        <taxon>malvids</taxon>
        <taxon>Malvales</taxon>
        <taxon>Dipterocarpaceae</taxon>
        <taxon>Rubroshorea</taxon>
    </lineage>
</organism>
<dbReference type="AlphaFoldDB" id="A0AAV5HLU4"/>
<evidence type="ECO:0000256" key="1">
    <source>
        <dbReference type="ARBA" id="ARBA00001946"/>
    </source>
</evidence>
<evidence type="ECO:0000259" key="8">
    <source>
        <dbReference type="Pfam" id="PF01397"/>
    </source>
</evidence>
<evidence type="ECO:0000256" key="4">
    <source>
        <dbReference type="ARBA" id="ARBA00022723"/>
    </source>
</evidence>
<gene>
    <name evidence="10" type="ORF">SLEP1_g569</name>
</gene>
<dbReference type="FunFam" id="1.10.600.10:FF:000007">
    <property type="entry name" value="Isoprene synthase, chloroplastic"/>
    <property type="match status" value="1"/>
</dbReference>
<dbReference type="FunFam" id="1.50.10.130:FF:000001">
    <property type="entry name" value="Isoprene synthase, chloroplastic"/>
    <property type="match status" value="1"/>
</dbReference>
<keyword evidence="5" id="KW-0460">Magnesium</keyword>
<dbReference type="SFLD" id="SFLDG01019">
    <property type="entry name" value="Terpene_Cyclase_Like_1_C_Termi"/>
    <property type="match status" value="1"/>
</dbReference>
<dbReference type="CDD" id="cd00684">
    <property type="entry name" value="Terpene_cyclase_plant_C1"/>
    <property type="match status" value="1"/>
</dbReference>
<accession>A0AAV5HLU4</accession>
<feature type="domain" description="Terpene synthase N-terminal" evidence="8">
    <location>
        <begin position="31"/>
        <end position="203"/>
    </location>
</feature>
<dbReference type="GO" id="GO:0016102">
    <property type="term" value="P:diterpenoid biosynthetic process"/>
    <property type="evidence" value="ECO:0007669"/>
    <property type="project" value="InterPro"/>
</dbReference>
<keyword evidence="6" id="KW-0456">Lyase</keyword>
<dbReference type="SFLD" id="SFLDS00005">
    <property type="entry name" value="Isoprenoid_Synthase_Type_I"/>
    <property type="match status" value="1"/>
</dbReference>
<comment type="function">
    <text evidence="2">Responsible for the cyclization of trans,trans-farnesyl diphosphate (FPP) to (+)-delta cadinene.</text>
</comment>
<evidence type="ECO:0000313" key="10">
    <source>
        <dbReference type="EMBL" id="GKU85975.1"/>
    </source>
</evidence>
<evidence type="ECO:0000256" key="2">
    <source>
        <dbReference type="ARBA" id="ARBA00002383"/>
    </source>
</evidence>
<dbReference type="EMBL" id="BPVZ01000001">
    <property type="protein sequence ID" value="GKU85975.1"/>
    <property type="molecule type" value="Genomic_DNA"/>
</dbReference>
<feature type="domain" description="Terpene synthase metal-binding" evidence="9">
    <location>
        <begin position="263"/>
        <end position="501"/>
    </location>
</feature>
<keyword evidence="11" id="KW-1185">Reference proteome</keyword>
<dbReference type="Gene3D" id="1.50.10.130">
    <property type="entry name" value="Terpene synthase, N-terminal domain"/>
    <property type="match status" value="1"/>
</dbReference>
<dbReference type="Pfam" id="PF03936">
    <property type="entry name" value="Terpene_synth_C"/>
    <property type="match status" value="1"/>
</dbReference>
<dbReference type="EC" id="4.2.3.13" evidence="3"/>
<proteinExistence type="predicted"/>
<evidence type="ECO:0000256" key="7">
    <source>
        <dbReference type="SAM" id="MobiDB-lite"/>
    </source>
</evidence>
<feature type="compositionally biased region" description="Polar residues" evidence="7">
    <location>
        <begin position="1"/>
        <end position="19"/>
    </location>
</feature>
<dbReference type="GO" id="GO:0000287">
    <property type="term" value="F:magnesium ion binding"/>
    <property type="evidence" value="ECO:0007669"/>
    <property type="project" value="InterPro"/>
</dbReference>
<dbReference type="PANTHER" id="PTHR31225:SF205">
    <property type="entry name" value="(-)-GERMACRENE D SYNTHASE-LIKE"/>
    <property type="match status" value="1"/>
</dbReference>
<dbReference type="Pfam" id="PF01397">
    <property type="entry name" value="Terpene_synth"/>
    <property type="match status" value="1"/>
</dbReference>
<evidence type="ECO:0000256" key="3">
    <source>
        <dbReference type="ARBA" id="ARBA00013103"/>
    </source>
</evidence>
<dbReference type="SUPFAM" id="SSF48576">
    <property type="entry name" value="Terpenoid synthases"/>
    <property type="match status" value="1"/>
</dbReference>
<name>A0AAV5HLU4_9ROSI</name>
<dbReference type="InterPro" id="IPR036965">
    <property type="entry name" value="Terpene_synth_N_sf"/>
</dbReference>
<dbReference type="InterPro" id="IPR008930">
    <property type="entry name" value="Terpenoid_cyclase/PrenylTrfase"/>
</dbReference>
<dbReference type="GO" id="GO:0047461">
    <property type="term" value="F:(+)-delta-cadinene synthase activity"/>
    <property type="evidence" value="ECO:0007669"/>
    <property type="project" value="UniProtKB-EC"/>
</dbReference>
<feature type="region of interest" description="Disordered" evidence="7">
    <location>
        <begin position="1"/>
        <end position="24"/>
    </location>
</feature>
<dbReference type="InterPro" id="IPR001906">
    <property type="entry name" value="Terpene_synth_N"/>
</dbReference>
<dbReference type="PANTHER" id="PTHR31225">
    <property type="entry name" value="OS04G0344100 PROTEIN-RELATED"/>
    <property type="match status" value="1"/>
</dbReference>
<dbReference type="InterPro" id="IPR044814">
    <property type="entry name" value="Terpene_cyclase_plant_C1"/>
</dbReference>
<evidence type="ECO:0000256" key="6">
    <source>
        <dbReference type="ARBA" id="ARBA00023239"/>
    </source>
</evidence>